<dbReference type="RefSeq" id="WP_116559737.1">
    <property type="nucleotide sequence ID" value="NZ_QDKM01000012.1"/>
</dbReference>
<dbReference type="InterPro" id="IPR036388">
    <property type="entry name" value="WH-like_DNA-bd_sf"/>
</dbReference>
<dbReference type="AlphaFoldDB" id="A0A2T8HPY2"/>
<dbReference type="Pfam" id="PF00126">
    <property type="entry name" value="HTH_1"/>
    <property type="match status" value="1"/>
</dbReference>
<keyword evidence="2" id="KW-0805">Transcription regulation</keyword>
<dbReference type="FunFam" id="1.10.10.10:FF:000001">
    <property type="entry name" value="LysR family transcriptional regulator"/>
    <property type="match status" value="1"/>
</dbReference>
<accession>A0A2T8HPY2</accession>
<dbReference type="GO" id="GO:0003700">
    <property type="term" value="F:DNA-binding transcription factor activity"/>
    <property type="evidence" value="ECO:0007669"/>
    <property type="project" value="InterPro"/>
</dbReference>
<organism evidence="6 7">
    <name type="scientific">Pararhodobacter oceanensis</name>
    <dbReference type="NCBI Taxonomy" id="2172121"/>
    <lineage>
        <taxon>Bacteria</taxon>
        <taxon>Pseudomonadati</taxon>
        <taxon>Pseudomonadota</taxon>
        <taxon>Alphaproteobacteria</taxon>
        <taxon>Rhodobacterales</taxon>
        <taxon>Paracoccaceae</taxon>
        <taxon>Pararhodobacter</taxon>
    </lineage>
</organism>
<evidence type="ECO:0000256" key="1">
    <source>
        <dbReference type="ARBA" id="ARBA00009437"/>
    </source>
</evidence>
<evidence type="ECO:0000256" key="4">
    <source>
        <dbReference type="ARBA" id="ARBA00023163"/>
    </source>
</evidence>
<dbReference type="GO" id="GO:0005829">
    <property type="term" value="C:cytosol"/>
    <property type="evidence" value="ECO:0007669"/>
    <property type="project" value="TreeGrafter"/>
</dbReference>
<protein>
    <recommendedName>
        <fullName evidence="5">HTH lysR-type domain-containing protein</fullName>
    </recommendedName>
</protein>
<feature type="domain" description="HTH lysR-type" evidence="5">
    <location>
        <begin position="17"/>
        <end position="74"/>
    </location>
</feature>
<name>A0A2T8HPY2_9RHOB</name>
<dbReference type="SUPFAM" id="SSF53850">
    <property type="entry name" value="Periplasmic binding protein-like II"/>
    <property type="match status" value="1"/>
</dbReference>
<evidence type="ECO:0000256" key="3">
    <source>
        <dbReference type="ARBA" id="ARBA00023125"/>
    </source>
</evidence>
<dbReference type="SUPFAM" id="SSF46785">
    <property type="entry name" value="Winged helix' DNA-binding domain"/>
    <property type="match status" value="1"/>
</dbReference>
<keyword evidence="3" id="KW-0238">DNA-binding</keyword>
<comment type="similarity">
    <text evidence="1">Belongs to the LysR transcriptional regulatory family.</text>
</comment>
<dbReference type="Gene3D" id="1.10.10.10">
    <property type="entry name" value="Winged helix-like DNA-binding domain superfamily/Winged helix DNA-binding domain"/>
    <property type="match status" value="1"/>
</dbReference>
<sequence length="318" mass="35534">MTRAKGDPAWPLLISRLSLRHLHFVDKVAENGNILGAARALNISQPAVSRAVREVEKVLDVQLFERRARGVSLTPEGELFVLHARAILNEMRNAWQGITDLDRANTGLLAIGSLPNGASGPLPRVLMKVRQERPGIRISVYEGLYHHLVPGLRAGDLDFIIGRLNQHSPDDALATKRLFRQSWRVMARAGHPLAGAKKLRLADLMHLSWILPAPTAPIRQMIDALFLRDGLSIPEDRMEMGAVGISRALLLHSDTVMFLPANTYRSDEDGGLMVALDVVFEQPDDDVGLFWRRGHQQTPVERYFLKQMHLAIEEMGLK</sequence>
<dbReference type="GO" id="GO:0003677">
    <property type="term" value="F:DNA binding"/>
    <property type="evidence" value="ECO:0007669"/>
    <property type="project" value="UniProtKB-KW"/>
</dbReference>
<dbReference type="PANTHER" id="PTHR30419:SF8">
    <property type="entry name" value="NITROGEN ASSIMILATION TRANSCRIPTIONAL ACTIVATOR-RELATED"/>
    <property type="match status" value="1"/>
</dbReference>
<comment type="caution">
    <text evidence="6">The sequence shown here is derived from an EMBL/GenBank/DDBJ whole genome shotgun (WGS) entry which is preliminary data.</text>
</comment>
<dbReference type="InterPro" id="IPR036390">
    <property type="entry name" value="WH_DNA-bd_sf"/>
</dbReference>
<dbReference type="InterPro" id="IPR005119">
    <property type="entry name" value="LysR_subst-bd"/>
</dbReference>
<dbReference type="Gene3D" id="3.40.190.290">
    <property type="match status" value="1"/>
</dbReference>
<keyword evidence="7" id="KW-1185">Reference proteome</keyword>
<proteinExistence type="inferred from homology"/>
<dbReference type="OrthoDB" id="9814165at2"/>
<dbReference type="EMBL" id="QDKM01000012">
    <property type="protein sequence ID" value="PVH27476.1"/>
    <property type="molecule type" value="Genomic_DNA"/>
</dbReference>
<dbReference type="PANTHER" id="PTHR30419">
    <property type="entry name" value="HTH-TYPE TRANSCRIPTIONAL REGULATOR YBHD"/>
    <property type="match status" value="1"/>
</dbReference>
<evidence type="ECO:0000259" key="5">
    <source>
        <dbReference type="PROSITE" id="PS50931"/>
    </source>
</evidence>
<dbReference type="Pfam" id="PF03466">
    <property type="entry name" value="LysR_substrate"/>
    <property type="match status" value="1"/>
</dbReference>
<reference evidence="6 7" key="1">
    <citation type="submission" date="2018-04" db="EMBL/GenBank/DDBJ databases">
        <title>Pararhodobacter oceanense sp. nov., isolated from marine intertidal sediment.</title>
        <authorList>
            <person name="Wang X.-L."/>
            <person name="Du Z.-J."/>
        </authorList>
    </citation>
    <scope>NUCLEOTIDE SEQUENCE [LARGE SCALE GENOMIC DNA]</scope>
    <source>
        <strain evidence="6 7">AM505</strain>
    </source>
</reference>
<evidence type="ECO:0000313" key="6">
    <source>
        <dbReference type="EMBL" id="PVH27476.1"/>
    </source>
</evidence>
<dbReference type="PROSITE" id="PS50931">
    <property type="entry name" value="HTH_LYSR"/>
    <property type="match status" value="1"/>
</dbReference>
<dbReference type="PRINTS" id="PR00039">
    <property type="entry name" value="HTHLYSR"/>
</dbReference>
<dbReference type="InterPro" id="IPR050950">
    <property type="entry name" value="HTH-type_LysR_regulators"/>
</dbReference>
<dbReference type="Proteomes" id="UP000245911">
    <property type="component" value="Unassembled WGS sequence"/>
</dbReference>
<evidence type="ECO:0000313" key="7">
    <source>
        <dbReference type="Proteomes" id="UP000245911"/>
    </source>
</evidence>
<gene>
    <name evidence="6" type="ORF">DDE20_17045</name>
</gene>
<evidence type="ECO:0000256" key="2">
    <source>
        <dbReference type="ARBA" id="ARBA00023015"/>
    </source>
</evidence>
<keyword evidence="4" id="KW-0804">Transcription</keyword>
<dbReference type="InterPro" id="IPR000847">
    <property type="entry name" value="LysR_HTH_N"/>
</dbReference>